<evidence type="ECO:0000256" key="4">
    <source>
        <dbReference type="ARBA" id="ARBA00022801"/>
    </source>
</evidence>
<dbReference type="Gene3D" id="2.40.10.10">
    <property type="entry name" value="Trypsin-like serine proteases"/>
    <property type="match status" value="2"/>
</dbReference>
<keyword evidence="11" id="KW-1185">Reference proteome</keyword>
<keyword evidence="7" id="KW-1015">Disulfide bond</keyword>
<evidence type="ECO:0000256" key="7">
    <source>
        <dbReference type="ARBA" id="ARBA00023157"/>
    </source>
</evidence>
<dbReference type="SUPFAM" id="SSF50494">
    <property type="entry name" value="Trypsin-like serine proteases"/>
    <property type="match status" value="1"/>
</dbReference>
<evidence type="ECO:0000256" key="1">
    <source>
        <dbReference type="ARBA" id="ARBA00007664"/>
    </source>
</evidence>
<dbReference type="InterPro" id="IPR001316">
    <property type="entry name" value="Pept_S1A_streptogrisin"/>
</dbReference>
<evidence type="ECO:0000256" key="6">
    <source>
        <dbReference type="ARBA" id="ARBA00023145"/>
    </source>
</evidence>
<dbReference type="InterPro" id="IPR004236">
    <property type="entry name" value="Pept_S1_alpha_lytic"/>
</dbReference>
<dbReference type="PRINTS" id="PR00861">
    <property type="entry name" value="ALYTICPTASE"/>
</dbReference>
<feature type="compositionally biased region" description="Low complexity" evidence="8">
    <location>
        <begin position="10"/>
        <end position="20"/>
    </location>
</feature>
<dbReference type="Pfam" id="PF02983">
    <property type="entry name" value="Pro_Al_protease"/>
    <property type="match status" value="1"/>
</dbReference>
<feature type="domain" description="Peptidase S1A alpha-lytic prodomain" evidence="9">
    <location>
        <begin position="200"/>
        <end position="256"/>
    </location>
</feature>
<reference evidence="10 11" key="1">
    <citation type="submission" date="2017-06" db="EMBL/GenBank/DDBJ databases">
        <title>Cultured bacterium strain Saccharothrix yanglingensis Hhs.015.</title>
        <authorList>
            <person name="Xia Y."/>
        </authorList>
    </citation>
    <scope>NUCLEOTIDE SEQUENCE [LARGE SCALE GENOMIC DNA]</scope>
    <source>
        <strain evidence="10 11">Hhs.015</strain>
    </source>
</reference>
<sequence length="462" mass="48193">MTSRPQRGRSLSSSTPSTSTVARPILPSGSTPLIYIGRRERVHRLGGTDRFRGKYLSVALLRYLPPSCRRGCPVTRSRARRLAGAAVLSLGLVATSLSATSAAAAADPVAATSATSAPRVAVGMSLAMQRDLGLTAEGVQARLAQEERARAAETVARTLYGSSYAGSWFDPATGKLAVAVAGSAATAPTGLDVTVVPVAHTHAQLDAAKTAIDRQAGRSAPAGVNSWYVDVKTNTVVVSVNRHRVDDAVTKFIEAARTAHPAVRVVEEEHSPVTRADVVGGWPYWINYGGRCSVGFAVYGGFVTAGHCGTPGSSASDQAGALLGHFAGSTFPYYDYAWVRASAGVNLHGYMEGYDGYWYYVRGSSQVPVGSGVCRSGSTTGMWCNYILGRGQTVNYPQGVVYGLTRTNVCAEPGDSGGSWLSANQAQGVTSGGSGNCSSGGTTYYQEVNPILSAYGLSLILT</sequence>
<organism evidence="10 11">
    <name type="scientific">Saccharothrix yanglingensis</name>
    <dbReference type="NCBI Taxonomy" id="659496"/>
    <lineage>
        <taxon>Bacteria</taxon>
        <taxon>Bacillati</taxon>
        <taxon>Actinomycetota</taxon>
        <taxon>Actinomycetes</taxon>
        <taxon>Pseudonocardiales</taxon>
        <taxon>Pseudonocardiaceae</taxon>
        <taxon>Saccharothrix</taxon>
    </lineage>
</organism>
<gene>
    <name evidence="10" type="ORF">CKY47_01450</name>
</gene>
<accession>A0ABU0WS52</accession>
<dbReference type="EMBL" id="NSDM01000001">
    <property type="protein sequence ID" value="MDQ2582671.1"/>
    <property type="molecule type" value="Genomic_DNA"/>
</dbReference>
<evidence type="ECO:0000256" key="5">
    <source>
        <dbReference type="ARBA" id="ARBA00022825"/>
    </source>
</evidence>
<evidence type="ECO:0000259" key="9">
    <source>
        <dbReference type="Pfam" id="PF02983"/>
    </source>
</evidence>
<feature type="region of interest" description="Disordered" evidence="8">
    <location>
        <begin position="1"/>
        <end position="24"/>
    </location>
</feature>
<dbReference type="InterPro" id="IPR035070">
    <property type="entry name" value="Streptogrisin_prodomain"/>
</dbReference>
<dbReference type="InterPro" id="IPR009003">
    <property type="entry name" value="Peptidase_S1_PA"/>
</dbReference>
<evidence type="ECO:0000256" key="2">
    <source>
        <dbReference type="ARBA" id="ARBA00022670"/>
    </source>
</evidence>
<keyword evidence="4" id="KW-0378">Hydrolase</keyword>
<evidence type="ECO:0000313" key="11">
    <source>
        <dbReference type="Proteomes" id="UP001225605"/>
    </source>
</evidence>
<comment type="caution">
    <text evidence="10">The sequence shown here is derived from an EMBL/GenBank/DDBJ whole genome shotgun (WGS) entry which is preliminary data.</text>
</comment>
<dbReference type="InterPro" id="IPR043504">
    <property type="entry name" value="Peptidase_S1_PA_chymotrypsin"/>
</dbReference>
<dbReference type="GO" id="GO:0006508">
    <property type="term" value="P:proteolysis"/>
    <property type="evidence" value="ECO:0007669"/>
    <property type="project" value="UniProtKB-KW"/>
</dbReference>
<keyword evidence="5" id="KW-0720">Serine protease</keyword>
<evidence type="ECO:0000313" key="10">
    <source>
        <dbReference type="EMBL" id="MDQ2582671.1"/>
    </source>
</evidence>
<keyword evidence="6" id="KW-0865">Zymogen</keyword>
<dbReference type="CDD" id="cd21112">
    <property type="entry name" value="alphaLP-like"/>
    <property type="match status" value="1"/>
</dbReference>
<name>A0ABU0WS52_9PSEU</name>
<comment type="similarity">
    <text evidence="1">Belongs to the peptidase S1 family.</text>
</comment>
<evidence type="ECO:0000256" key="8">
    <source>
        <dbReference type="SAM" id="MobiDB-lite"/>
    </source>
</evidence>
<dbReference type="GO" id="GO:0008233">
    <property type="term" value="F:peptidase activity"/>
    <property type="evidence" value="ECO:0007669"/>
    <property type="project" value="UniProtKB-KW"/>
</dbReference>
<keyword evidence="3" id="KW-0732">Signal</keyword>
<proteinExistence type="inferred from homology"/>
<dbReference type="Gene3D" id="3.30.300.50">
    <property type="match status" value="2"/>
</dbReference>
<dbReference type="Proteomes" id="UP001225605">
    <property type="component" value="Unassembled WGS sequence"/>
</dbReference>
<evidence type="ECO:0000256" key="3">
    <source>
        <dbReference type="ARBA" id="ARBA00022729"/>
    </source>
</evidence>
<protein>
    <submittedName>
        <fullName evidence="10">Serine protease</fullName>
    </submittedName>
</protein>
<keyword evidence="2 10" id="KW-0645">Protease</keyword>